<dbReference type="InterPro" id="IPR013087">
    <property type="entry name" value="Znf_C2H2_type"/>
</dbReference>
<keyword evidence="4" id="KW-1185">Reference proteome</keyword>
<evidence type="ECO:0000313" key="4">
    <source>
        <dbReference type="Proteomes" id="UP000648187"/>
    </source>
</evidence>
<dbReference type="PROSITE" id="PS00028">
    <property type="entry name" value="ZINC_FINGER_C2H2_1"/>
    <property type="match status" value="1"/>
</dbReference>
<dbReference type="SMART" id="SM00355">
    <property type="entry name" value="ZnF_C2H2"/>
    <property type="match status" value="2"/>
</dbReference>
<organism evidence="3 4">
    <name type="scientific">Spodoptera exigua</name>
    <name type="common">Beet armyworm</name>
    <name type="synonym">Noctua fulgens</name>
    <dbReference type="NCBI Taxonomy" id="7107"/>
    <lineage>
        <taxon>Eukaryota</taxon>
        <taxon>Metazoa</taxon>
        <taxon>Ecdysozoa</taxon>
        <taxon>Arthropoda</taxon>
        <taxon>Hexapoda</taxon>
        <taxon>Insecta</taxon>
        <taxon>Pterygota</taxon>
        <taxon>Neoptera</taxon>
        <taxon>Endopterygota</taxon>
        <taxon>Lepidoptera</taxon>
        <taxon>Glossata</taxon>
        <taxon>Ditrysia</taxon>
        <taxon>Noctuoidea</taxon>
        <taxon>Noctuidae</taxon>
        <taxon>Amphipyrinae</taxon>
        <taxon>Spodoptera</taxon>
    </lineage>
</organism>
<evidence type="ECO:0000259" key="2">
    <source>
        <dbReference type="PROSITE" id="PS50157"/>
    </source>
</evidence>
<keyword evidence="1" id="KW-0862">Zinc</keyword>
<gene>
    <name evidence="3" type="ORF">HW555_013358</name>
</gene>
<sequence>MKKNNTKHKCVACKKQFYYNCLLKYHIRREHFNLKAFRPYWETQNVNQIWFERVLNTNFLAKMTKISNNEIAVQKLKEGTNIKPTEMEREEWNLNFLYPTNGKQPLKCRICSETYTREKFTKHFKESHGLVLKKYCEKCRKRFKSAMAGANHVCMKSTVE</sequence>
<evidence type="ECO:0000256" key="1">
    <source>
        <dbReference type="PROSITE-ProRule" id="PRU00042"/>
    </source>
</evidence>
<dbReference type="PROSITE" id="PS50157">
    <property type="entry name" value="ZINC_FINGER_C2H2_2"/>
    <property type="match status" value="1"/>
</dbReference>
<protein>
    <recommendedName>
        <fullName evidence="2">C2H2-type domain-containing protein</fullName>
    </recommendedName>
</protein>
<dbReference type="Gene3D" id="3.30.160.60">
    <property type="entry name" value="Classic Zinc Finger"/>
    <property type="match status" value="1"/>
</dbReference>
<dbReference type="GO" id="GO:0008270">
    <property type="term" value="F:zinc ion binding"/>
    <property type="evidence" value="ECO:0007669"/>
    <property type="project" value="UniProtKB-KW"/>
</dbReference>
<feature type="domain" description="C2H2-type" evidence="2">
    <location>
        <begin position="8"/>
        <end position="36"/>
    </location>
</feature>
<dbReference type="AlphaFoldDB" id="A0A835G3J6"/>
<comment type="caution">
    <text evidence="3">The sequence shown here is derived from an EMBL/GenBank/DDBJ whole genome shotgun (WGS) entry which is preliminary data.</text>
</comment>
<evidence type="ECO:0000313" key="3">
    <source>
        <dbReference type="EMBL" id="KAF9406175.1"/>
    </source>
</evidence>
<keyword evidence="1" id="KW-0863">Zinc-finger</keyword>
<keyword evidence="1" id="KW-0479">Metal-binding</keyword>
<reference evidence="3" key="1">
    <citation type="submission" date="2020-08" db="EMBL/GenBank/DDBJ databases">
        <title>Spodoptera exigua strain:BAW_Kor-Di-RS1 Genome sequencing and assembly.</title>
        <authorList>
            <person name="Kim J."/>
            <person name="Nam H.Y."/>
            <person name="Kwon M."/>
            <person name="Choi J.H."/>
            <person name="Cho S.R."/>
            <person name="Kim G.-H."/>
        </authorList>
    </citation>
    <scope>NUCLEOTIDE SEQUENCE</scope>
    <source>
        <strain evidence="3">BAW_Kor-Di-RS1</strain>
        <tissue evidence="3">Whole-body</tissue>
    </source>
</reference>
<dbReference type="Proteomes" id="UP000648187">
    <property type="component" value="Unassembled WGS sequence"/>
</dbReference>
<dbReference type="EMBL" id="JACKWZ010000630">
    <property type="protein sequence ID" value="KAF9406175.1"/>
    <property type="molecule type" value="Genomic_DNA"/>
</dbReference>
<proteinExistence type="predicted"/>
<name>A0A835G3J6_SPOEX</name>
<accession>A0A835G3J6</accession>